<dbReference type="SUPFAM" id="SSF52151">
    <property type="entry name" value="FabD/lysophospholipase-like"/>
    <property type="match status" value="1"/>
</dbReference>
<keyword evidence="8" id="KW-1185">Reference proteome</keyword>
<accession>A0ABV5V0U0</accession>
<dbReference type="PANTHER" id="PTHR14226">
    <property type="entry name" value="NEUROPATHY TARGET ESTERASE/SWISS CHEESE D.MELANOGASTER"/>
    <property type="match status" value="1"/>
</dbReference>
<keyword evidence="1 4" id="KW-0378">Hydrolase</keyword>
<comment type="caution">
    <text evidence="7">The sequence shown here is derived from an EMBL/GenBank/DDBJ whole genome shotgun (WGS) entry which is preliminary data.</text>
</comment>
<feature type="short sequence motif" description="GXSXG" evidence="4">
    <location>
        <begin position="65"/>
        <end position="69"/>
    </location>
</feature>
<organism evidence="7 8">
    <name type="scientific">Ornithinimicrobium kibberense</name>
    <dbReference type="NCBI Taxonomy" id="282060"/>
    <lineage>
        <taxon>Bacteria</taxon>
        <taxon>Bacillati</taxon>
        <taxon>Actinomycetota</taxon>
        <taxon>Actinomycetes</taxon>
        <taxon>Micrococcales</taxon>
        <taxon>Ornithinimicrobiaceae</taxon>
        <taxon>Ornithinimicrobium</taxon>
    </lineage>
</organism>
<name>A0ABV5V0U0_9MICO</name>
<feature type="active site" description="Proton acceptor" evidence="4">
    <location>
        <position position="177"/>
    </location>
</feature>
<feature type="short sequence motif" description="DGA/G" evidence="4">
    <location>
        <begin position="177"/>
        <end position="179"/>
    </location>
</feature>
<feature type="compositionally biased region" description="Basic and acidic residues" evidence="5">
    <location>
        <begin position="306"/>
        <end position="318"/>
    </location>
</feature>
<evidence type="ECO:0000256" key="3">
    <source>
        <dbReference type="ARBA" id="ARBA00023098"/>
    </source>
</evidence>
<proteinExistence type="predicted"/>
<evidence type="ECO:0000256" key="2">
    <source>
        <dbReference type="ARBA" id="ARBA00022963"/>
    </source>
</evidence>
<gene>
    <name evidence="7" type="ORF">ACFFN0_05010</name>
</gene>
<evidence type="ECO:0000256" key="4">
    <source>
        <dbReference type="PROSITE-ProRule" id="PRU01161"/>
    </source>
</evidence>
<keyword evidence="3 4" id="KW-0443">Lipid metabolism</keyword>
<dbReference type="PROSITE" id="PS51635">
    <property type="entry name" value="PNPLA"/>
    <property type="match status" value="1"/>
</dbReference>
<dbReference type="Pfam" id="PF01734">
    <property type="entry name" value="Patatin"/>
    <property type="match status" value="1"/>
</dbReference>
<dbReference type="Gene3D" id="3.40.1090.10">
    <property type="entry name" value="Cytosolic phospholipase A2 catalytic domain"/>
    <property type="match status" value="2"/>
</dbReference>
<feature type="region of interest" description="Disordered" evidence="5">
    <location>
        <begin position="1"/>
        <end position="21"/>
    </location>
</feature>
<feature type="region of interest" description="Disordered" evidence="5">
    <location>
        <begin position="296"/>
        <end position="318"/>
    </location>
</feature>
<evidence type="ECO:0000256" key="1">
    <source>
        <dbReference type="ARBA" id="ARBA00022801"/>
    </source>
</evidence>
<evidence type="ECO:0000313" key="7">
    <source>
        <dbReference type="EMBL" id="MFB9731395.1"/>
    </source>
</evidence>
<evidence type="ECO:0000313" key="8">
    <source>
        <dbReference type="Proteomes" id="UP001589613"/>
    </source>
</evidence>
<dbReference type="RefSeq" id="WP_238330251.1">
    <property type="nucleotide sequence ID" value="NZ_JBHMAX010000010.1"/>
</dbReference>
<dbReference type="InterPro" id="IPR002641">
    <property type="entry name" value="PNPLA_dom"/>
</dbReference>
<protein>
    <submittedName>
        <fullName evidence="7">Patatin-like phospholipase family protein</fullName>
    </submittedName>
</protein>
<sequence length="318" mass="33994">MPLPSARRDRGRPDGPEAHDHQAELRRLESPLGLALGGGGARGLCHVGVMRVLEELDIRPDLVAGTSMGGLVGAFIAAGYTAEEMTKVALEVRWASMIDWRISGRLLSGKRIAAWLAEHLPATFEELDLPLVLATTDIVEGRLHYLSQGDLITALRATTAYPGVIPPVPAGDALLVDGGILNQIPVDGALAHGARRVIAVDATALTPMSAPDIEADRYQRRHALGTLREAFRAIDVMQAQLTAARLGFYRPDVLIDPHIEGVDIGDFHRSAVAIDAGEEAARGRVDQLRSLAARRHNRVGPGVRADSADDRAPGTEAD</sequence>
<dbReference type="PANTHER" id="PTHR14226:SF76">
    <property type="entry name" value="NTE FAMILY PROTEIN RSSA"/>
    <property type="match status" value="1"/>
</dbReference>
<dbReference type="EMBL" id="JBHMAX010000010">
    <property type="protein sequence ID" value="MFB9731395.1"/>
    <property type="molecule type" value="Genomic_DNA"/>
</dbReference>
<reference evidence="7 8" key="1">
    <citation type="submission" date="2024-09" db="EMBL/GenBank/DDBJ databases">
        <authorList>
            <person name="Sun Q."/>
            <person name="Mori K."/>
        </authorList>
    </citation>
    <scope>NUCLEOTIDE SEQUENCE [LARGE SCALE GENOMIC DNA]</scope>
    <source>
        <strain evidence="7 8">JCM 12763</strain>
    </source>
</reference>
<dbReference type="InterPro" id="IPR050301">
    <property type="entry name" value="NTE"/>
</dbReference>
<dbReference type="InterPro" id="IPR016035">
    <property type="entry name" value="Acyl_Trfase/lysoPLipase"/>
</dbReference>
<keyword evidence="2 4" id="KW-0442">Lipid degradation</keyword>
<evidence type="ECO:0000259" key="6">
    <source>
        <dbReference type="PROSITE" id="PS51635"/>
    </source>
</evidence>
<evidence type="ECO:0000256" key="5">
    <source>
        <dbReference type="SAM" id="MobiDB-lite"/>
    </source>
</evidence>
<feature type="active site" description="Nucleophile" evidence="4">
    <location>
        <position position="67"/>
    </location>
</feature>
<feature type="short sequence motif" description="GXGXXG" evidence="4">
    <location>
        <begin position="38"/>
        <end position="43"/>
    </location>
</feature>
<dbReference type="Proteomes" id="UP001589613">
    <property type="component" value="Unassembled WGS sequence"/>
</dbReference>
<feature type="domain" description="PNPLA" evidence="6">
    <location>
        <begin position="34"/>
        <end position="190"/>
    </location>
</feature>